<keyword evidence="1" id="KW-0539">Nucleus</keyword>
<accession>A0ABR3EQI6</accession>
<keyword evidence="5" id="KW-1185">Reference proteome</keyword>
<name>A0ABR3EQI6_9AGAR</name>
<evidence type="ECO:0000313" key="4">
    <source>
        <dbReference type="EMBL" id="KAL0565155.1"/>
    </source>
</evidence>
<reference evidence="4 5" key="1">
    <citation type="submission" date="2024-02" db="EMBL/GenBank/DDBJ databases">
        <title>A draft genome for the cacao thread blight pathogen Marasmius crinis-equi.</title>
        <authorList>
            <person name="Cohen S.P."/>
            <person name="Baruah I.K."/>
            <person name="Amoako-Attah I."/>
            <person name="Bukari Y."/>
            <person name="Meinhardt L.W."/>
            <person name="Bailey B.A."/>
        </authorList>
    </citation>
    <scope>NUCLEOTIDE SEQUENCE [LARGE SCALE GENOMIC DNA]</scope>
    <source>
        <strain evidence="4 5">GH-76</strain>
    </source>
</reference>
<evidence type="ECO:0000259" key="3">
    <source>
        <dbReference type="Pfam" id="PF12830"/>
    </source>
</evidence>
<organism evidence="4 5">
    <name type="scientific">Marasmius crinis-equi</name>
    <dbReference type="NCBI Taxonomy" id="585013"/>
    <lineage>
        <taxon>Eukaryota</taxon>
        <taxon>Fungi</taxon>
        <taxon>Dikarya</taxon>
        <taxon>Basidiomycota</taxon>
        <taxon>Agaricomycotina</taxon>
        <taxon>Agaricomycetes</taxon>
        <taxon>Agaricomycetidae</taxon>
        <taxon>Agaricales</taxon>
        <taxon>Marasmiineae</taxon>
        <taxon>Marasmiaceae</taxon>
        <taxon>Marasmius</taxon>
    </lineage>
</organism>
<feature type="domain" description="Sister chromatid cohesion C-terminal" evidence="3">
    <location>
        <begin position="133"/>
        <end position="315"/>
    </location>
</feature>
<comment type="subcellular location">
    <subcellularLocation>
        <location evidence="1">Nucleus</location>
    </subcellularLocation>
</comment>
<dbReference type="InterPro" id="IPR024986">
    <property type="entry name" value="Nipped-B_C"/>
</dbReference>
<evidence type="ECO:0000256" key="1">
    <source>
        <dbReference type="RuleBase" id="RU364107"/>
    </source>
</evidence>
<gene>
    <name evidence="4" type="primary">SCC2_2</name>
    <name evidence="4" type="ORF">V5O48_016873</name>
</gene>
<feature type="non-terminal residue" evidence="4">
    <location>
        <position position="1"/>
    </location>
</feature>
<evidence type="ECO:0000256" key="2">
    <source>
        <dbReference type="SAM" id="MobiDB-lite"/>
    </source>
</evidence>
<comment type="caution">
    <text evidence="4">The sequence shown here is derived from an EMBL/GenBank/DDBJ whole genome shotgun (WGS) entry which is preliminary data.</text>
</comment>
<dbReference type="Proteomes" id="UP001465976">
    <property type="component" value="Unassembled WGS sequence"/>
</dbReference>
<evidence type="ECO:0000313" key="5">
    <source>
        <dbReference type="Proteomes" id="UP001465976"/>
    </source>
</evidence>
<sequence length="493" mass="54690">IDEFPQGSIIEHIYNSLLTLHGKYDDASLRPRVLQCLGFLFRAQPTLMTLENSAAIMDSIFESPEADGKARLLKIIQEFLVSEAVKHSTKEKGMFRNAHKSFTEVLKRGSKPSDINMDELVGNTDGFADSGVASAVVQRYMTHILEAALSQHSQIQSSAIDILTFTVKQGLAHPIQSFPVIVALETSPYPSLSNRASALHATLHGKHASLLNTRFIECAKASFDYQSKVAPEAVHGYRLQPTPIAVLQRWYSLVREKRQARLDFLKALVKVFQEKKNYHSSQEDVEFTRYMAENFSSFDYKTQEEVFTVIKFLTSVLSTAGTHILELLSPSHLLASLRGSATAKPSKPESKNSDSEVQQLLTSNADEGEAAPMEGIMTTTNTSAAPESSPPQPDVPHLRTSVIIGIVMLLKAHLKSIYGLSEEKCSKFVPGKKSAAGDKPTSKRNDRPISWERMPFATKPILTTEDCEAQKARFLEIWSEDGVTDEPEDDMMS</sequence>
<dbReference type="EMBL" id="JBAHYK010002392">
    <property type="protein sequence ID" value="KAL0565155.1"/>
    <property type="molecule type" value="Genomic_DNA"/>
</dbReference>
<keyword evidence="1" id="KW-0677">Repeat</keyword>
<keyword evidence="1" id="KW-0131">Cell cycle</keyword>
<dbReference type="PANTHER" id="PTHR21704">
    <property type="entry name" value="NIPPED-B-LIKE PROTEIN DELANGIN SCC2-RELATED"/>
    <property type="match status" value="1"/>
</dbReference>
<dbReference type="Pfam" id="PF12830">
    <property type="entry name" value="Nipped-B_C"/>
    <property type="match status" value="1"/>
</dbReference>
<proteinExistence type="inferred from homology"/>
<comment type="similarity">
    <text evidence="1">Belongs to the SCC2/Nipped-B family.</text>
</comment>
<protein>
    <recommendedName>
        <fullName evidence="1">Sister chromatid cohesion protein</fullName>
    </recommendedName>
</protein>
<dbReference type="PANTHER" id="PTHR21704:SF18">
    <property type="entry name" value="NIPPED-B-LIKE PROTEIN"/>
    <property type="match status" value="1"/>
</dbReference>
<feature type="region of interest" description="Disordered" evidence="2">
    <location>
        <begin position="339"/>
        <end position="358"/>
    </location>
</feature>
<dbReference type="InterPro" id="IPR033031">
    <property type="entry name" value="Scc2/Nipped-B"/>
</dbReference>